<keyword evidence="8" id="KW-1185">Reference proteome</keyword>
<dbReference type="PANTHER" id="PTHR47959">
    <property type="entry name" value="ATP-DEPENDENT RNA HELICASE RHLE-RELATED"/>
    <property type="match status" value="1"/>
</dbReference>
<gene>
    <name evidence="7" type="ORF">B4U80_10770</name>
</gene>
<dbReference type="EMBL" id="NCKV01047108">
    <property type="protein sequence ID" value="RWS16940.1"/>
    <property type="molecule type" value="Genomic_DNA"/>
</dbReference>
<name>A0A443RNV4_9ACAR</name>
<feature type="non-terminal residue" evidence="7">
    <location>
        <position position="1"/>
    </location>
</feature>
<feature type="compositionally biased region" description="Low complexity" evidence="5">
    <location>
        <begin position="186"/>
        <end position="196"/>
    </location>
</feature>
<dbReference type="PROSITE" id="PS51194">
    <property type="entry name" value="HELICASE_CTER"/>
    <property type="match status" value="1"/>
</dbReference>
<comment type="caution">
    <text evidence="7">The sequence shown here is derived from an EMBL/GenBank/DDBJ whole genome shotgun (WGS) entry which is preliminary data.</text>
</comment>
<evidence type="ECO:0000256" key="2">
    <source>
        <dbReference type="ARBA" id="ARBA00022801"/>
    </source>
</evidence>
<dbReference type="GO" id="GO:0005524">
    <property type="term" value="F:ATP binding"/>
    <property type="evidence" value="ECO:0007669"/>
    <property type="project" value="UniProtKB-KW"/>
</dbReference>
<dbReference type="GO" id="GO:0005829">
    <property type="term" value="C:cytosol"/>
    <property type="evidence" value="ECO:0007669"/>
    <property type="project" value="TreeGrafter"/>
</dbReference>
<evidence type="ECO:0000256" key="1">
    <source>
        <dbReference type="ARBA" id="ARBA00022741"/>
    </source>
</evidence>
<evidence type="ECO:0000313" key="7">
    <source>
        <dbReference type="EMBL" id="RWS16940.1"/>
    </source>
</evidence>
<dbReference type="InterPro" id="IPR027417">
    <property type="entry name" value="P-loop_NTPase"/>
</dbReference>
<dbReference type="Proteomes" id="UP000288716">
    <property type="component" value="Unassembled WGS sequence"/>
</dbReference>
<keyword evidence="3 7" id="KW-0347">Helicase</keyword>
<keyword evidence="2" id="KW-0378">Hydrolase</keyword>
<evidence type="ECO:0000313" key="8">
    <source>
        <dbReference type="Proteomes" id="UP000288716"/>
    </source>
</evidence>
<dbReference type="SUPFAM" id="SSF52540">
    <property type="entry name" value="P-loop containing nucleoside triphosphate hydrolases"/>
    <property type="match status" value="1"/>
</dbReference>
<proteinExistence type="predicted"/>
<evidence type="ECO:0000256" key="5">
    <source>
        <dbReference type="SAM" id="MobiDB-lite"/>
    </source>
</evidence>
<feature type="region of interest" description="Disordered" evidence="5">
    <location>
        <begin position="181"/>
        <end position="207"/>
    </location>
</feature>
<evidence type="ECO:0000256" key="4">
    <source>
        <dbReference type="ARBA" id="ARBA00022840"/>
    </source>
</evidence>
<evidence type="ECO:0000259" key="6">
    <source>
        <dbReference type="PROSITE" id="PS51194"/>
    </source>
</evidence>
<reference evidence="7 8" key="1">
    <citation type="journal article" date="2018" name="Gigascience">
        <title>Genomes of trombidid mites reveal novel predicted allergens and laterally-transferred genes associated with secondary metabolism.</title>
        <authorList>
            <person name="Dong X."/>
            <person name="Chaisiri K."/>
            <person name="Xia D."/>
            <person name="Armstrong S.D."/>
            <person name="Fang Y."/>
            <person name="Donnelly M.J."/>
            <person name="Kadowaki T."/>
            <person name="McGarry J.W."/>
            <person name="Darby A.C."/>
            <person name="Makepeace B.L."/>
        </authorList>
    </citation>
    <scope>NUCLEOTIDE SEQUENCE [LARGE SCALE GENOMIC DNA]</scope>
    <source>
        <strain evidence="7">UoL-UT</strain>
    </source>
</reference>
<protein>
    <submittedName>
        <fullName evidence="7">ATP-dependent RNA helicase DDX42-like protein</fullName>
    </submittedName>
</protein>
<dbReference type="InterPro" id="IPR001650">
    <property type="entry name" value="Helicase_C-like"/>
</dbReference>
<feature type="domain" description="Helicase C-terminal" evidence="6">
    <location>
        <begin position="1"/>
        <end position="87"/>
    </location>
</feature>
<dbReference type="VEuPathDB" id="VectorBase:LDEU013990"/>
<sequence>RKEVSILVATDVAARGLDIPHVKTVVNYDIARDIDTHTHRIGRTGRAGEKGTAYTLVTDKDKEFAGHLVRNLEGANQYVSKQLMDLAMQSAWFKKARFKQGSAKKLNIGGAGLGFKARPGFGAAKDSSSHKASSSSSLSSYTDVVKSQMSVKESSSSGNTKMAAMKAAFAAQYKSTFTPAAESMLSTRPTSTTSTTNEKQRKRSRWE</sequence>
<dbReference type="GO" id="GO:0003724">
    <property type="term" value="F:RNA helicase activity"/>
    <property type="evidence" value="ECO:0007669"/>
    <property type="project" value="TreeGrafter"/>
</dbReference>
<keyword evidence="4" id="KW-0067">ATP-binding</keyword>
<organism evidence="7 8">
    <name type="scientific">Leptotrombidium deliense</name>
    <dbReference type="NCBI Taxonomy" id="299467"/>
    <lineage>
        <taxon>Eukaryota</taxon>
        <taxon>Metazoa</taxon>
        <taxon>Ecdysozoa</taxon>
        <taxon>Arthropoda</taxon>
        <taxon>Chelicerata</taxon>
        <taxon>Arachnida</taxon>
        <taxon>Acari</taxon>
        <taxon>Acariformes</taxon>
        <taxon>Trombidiformes</taxon>
        <taxon>Prostigmata</taxon>
        <taxon>Anystina</taxon>
        <taxon>Parasitengona</taxon>
        <taxon>Trombiculoidea</taxon>
        <taxon>Trombiculidae</taxon>
        <taxon>Leptotrombidium</taxon>
    </lineage>
</organism>
<dbReference type="OrthoDB" id="196131at2759"/>
<dbReference type="Pfam" id="PF00271">
    <property type="entry name" value="Helicase_C"/>
    <property type="match status" value="1"/>
</dbReference>
<dbReference type="AlphaFoldDB" id="A0A443RNV4"/>
<dbReference type="Gene3D" id="3.40.50.300">
    <property type="entry name" value="P-loop containing nucleotide triphosphate hydrolases"/>
    <property type="match status" value="1"/>
</dbReference>
<keyword evidence="1" id="KW-0547">Nucleotide-binding</keyword>
<dbReference type="STRING" id="299467.A0A443RNV4"/>
<accession>A0A443RNV4</accession>
<dbReference type="InterPro" id="IPR050079">
    <property type="entry name" value="DEAD_box_RNA_helicase"/>
</dbReference>
<dbReference type="CDD" id="cd18787">
    <property type="entry name" value="SF2_C_DEAD"/>
    <property type="match status" value="1"/>
</dbReference>
<dbReference type="GO" id="GO:0016787">
    <property type="term" value="F:hydrolase activity"/>
    <property type="evidence" value="ECO:0007669"/>
    <property type="project" value="UniProtKB-KW"/>
</dbReference>
<evidence type="ECO:0000256" key="3">
    <source>
        <dbReference type="ARBA" id="ARBA00022806"/>
    </source>
</evidence>
<dbReference type="PANTHER" id="PTHR47959:SF3">
    <property type="entry name" value="ATP-DEPENDENT RNA HELICASE SRMB"/>
    <property type="match status" value="1"/>
</dbReference>